<gene>
    <name evidence="1" type="ordered locus">HCH_02822</name>
</gene>
<dbReference type="EMBL" id="CP000155">
    <property type="protein sequence ID" value="ABC29600.1"/>
    <property type="molecule type" value="Genomic_DNA"/>
</dbReference>
<accession>Q2SIC4</accession>
<dbReference type="AlphaFoldDB" id="Q2SIC4"/>
<evidence type="ECO:0000313" key="1">
    <source>
        <dbReference type="EMBL" id="ABC29600.1"/>
    </source>
</evidence>
<proteinExistence type="predicted"/>
<dbReference type="HOGENOM" id="CLU_3356503_0_0_6"/>
<keyword evidence="2" id="KW-1185">Reference proteome</keyword>
<name>Q2SIC4_HAHCH</name>
<evidence type="ECO:0000313" key="2">
    <source>
        <dbReference type="Proteomes" id="UP000000238"/>
    </source>
</evidence>
<sequence length="36" mass="3940">MVASHAEAWIETMHGIAPQTVHQVASHAEAWIETSI</sequence>
<dbReference type="Proteomes" id="UP000000238">
    <property type="component" value="Chromosome"/>
</dbReference>
<organism evidence="1 2">
    <name type="scientific">Hahella chejuensis (strain KCTC 2396)</name>
    <dbReference type="NCBI Taxonomy" id="349521"/>
    <lineage>
        <taxon>Bacteria</taxon>
        <taxon>Pseudomonadati</taxon>
        <taxon>Pseudomonadota</taxon>
        <taxon>Gammaproteobacteria</taxon>
        <taxon>Oceanospirillales</taxon>
        <taxon>Hahellaceae</taxon>
        <taxon>Hahella</taxon>
    </lineage>
</organism>
<reference evidence="1 2" key="1">
    <citation type="journal article" date="2005" name="Nucleic Acids Res.">
        <title>Genomic blueprint of Hahella chejuensis, a marine microbe producing an algicidal agent.</title>
        <authorList>
            <person name="Jeong H."/>
            <person name="Yim J.H."/>
            <person name="Lee C."/>
            <person name="Choi S.-H."/>
            <person name="Park Y.K."/>
            <person name="Yoon S.H."/>
            <person name="Hur C.-G."/>
            <person name="Kang H.-Y."/>
            <person name="Kim D."/>
            <person name="Lee H.H."/>
            <person name="Park K.H."/>
            <person name="Park S.-H."/>
            <person name="Park H.-S."/>
            <person name="Lee H.K."/>
            <person name="Oh T.K."/>
            <person name="Kim J.F."/>
        </authorList>
    </citation>
    <scope>NUCLEOTIDE SEQUENCE [LARGE SCALE GENOMIC DNA]</scope>
    <source>
        <strain evidence="1 2">KCTC 2396</strain>
    </source>
</reference>
<dbReference type="KEGG" id="hch:HCH_02822"/>
<protein>
    <submittedName>
        <fullName evidence="1">Uncharacterized protein</fullName>
    </submittedName>
</protein>